<keyword evidence="4" id="KW-1133">Transmembrane helix</keyword>
<evidence type="ECO:0000256" key="1">
    <source>
        <dbReference type="ARBA" id="ARBA00023157"/>
    </source>
</evidence>
<keyword evidence="1 2" id="KW-1015">Disulfide bond</keyword>
<keyword evidence="7" id="KW-1185">Reference proteome</keyword>
<keyword evidence="4" id="KW-0812">Transmembrane</keyword>
<feature type="disulfide bond" evidence="2">
    <location>
        <begin position="30"/>
        <end position="57"/>
    </location>
</feature>
<dbReference type="InterPro" id="IPR000859">
    <property type="entry name" value="CUB_dom"/>
</dbReference>
<dbReference type="CDD" id="cd00041">
    <property type="entry name" value="CUB"/>
    <property type="match status" value="1"/>
</dbReference>
<dbReference type="AlphaFoldDB" id="A0A8J0QK88"/>
<feature type="signal peptide" evidence="5">
    <location>
        <begin position="1"/>
        <end position="24"/>
    </location>
</feature>
<evidence type="ECO:0000256" key="2">
    <source>
        <dbReference type="PROSITE-ProRule" id="PRU00059"/>
    </source>
</evidence>
<dbReference type="KEGG" id="xtr:100495295"/>
<evidence type="ECO:0000256" key="4">
    <source>
        <dbReference type="SAM" id="Phobius"/>
    </source>
</evidence>
<dbReference type="OrthoDB" id="8951018at2759"/>
<feature type="region of interest" description="Disordered" evidence="3">
    <location>
        <begin position="90"/>
        <end position="109"/>
    </location>
</feature>
<feature type="region of interest" description="Disordered" evidence="3">
    <location>
        <begin position="450"/>
        <end position="483"/>
    </location>
</feature>
<dbReference type="Gene3D" id="2.60.120.290">
    <property type="entry name" value="Spermadhesin, CUB domain"/>
    <property type="match status" value="1"/>
</dbReference>
<evidence type="ECO:0000313" key="7">
    <source>
        <dbReference type="Proteomes" id="UP000008143"/>
    </source>
</evidence>
<feature type="transmembrane region" description="Helical" evidence="4">
    <location>
        <begin position="315"/>
        <end position="337"/>
    </location>
</feature>
<accession>A0A8J0QK88</accession>
<evidence type="ECO:0000256" key="3">
    <source>
        <dbReference type="SAM" id="MobiDB-lite"/>
    </source>
</evidence>
<gene>
    <name evidence="8 9" type="primary">LOC100495295</name>
</gene>
<dbReference type="SUPFAM" id="SSF49854">
    <property type="entry name" value="Spermadhesin, CUB domain"/>
    <property type="match status" value="1"/>
</dbReference>
<feature type="compositionally biased region" description="Polar residues" evidence="3">
    <location>
        <begin position="396"/>
        <end position="414"/>
    </location>
</feature>
<name>A0A8J0QK88_XENTR</name>
<protein>
    <submittedName>
        <fullName evidence="8">Uncharacterized protein LOC100495295</fullName>
    </submittedName>
</protein>
<feature type="region of interest" description="Disordered" evidence="3">
    <location>
        <begin position="165"/>
        <end position="189"/>
    </location>
</feature>
<evidence type="ECO:0000313" key="9">
    <source>
        <dbReference type="Xenbase" id="XB-GENE-29082647"/>
    </source>
</evidence>
<feature type="chain" id="PRO_5035154707" evidence="5">
    <location>
        <begin position="25"/>
        <end position="756"/>
    </location>
</feature>
<reference evidence="8" key="1">
    <citation type="submission" date="2025-08" db="UniProtKB">
        <authorList>
            <consortium name="RefSeq"/>
        </authorList>
    </citation>
    <scope>IDENTIFICATION</scope>
    <source>
        <strain evidence="8">Nigerian</strain>
        <tissue evidence="8">Liver and blood</tissue>
    </source>
</reference>
<proteinExistence type="predicted"/>
<keyword evidence="4" id="KW-0472">Membrane</keyword>
<dbReference type="Xenbase" id="XB-GENE-29082647">
    <property type="gene designation" value="LOC100495295"/>
</dbReference>
<dbReference type="RefSeq" id="XP_002931949.2">
    <property type="nucleotide sequence ID" value="XM_002931903.5"/>
</dbReference>
<dbReference type="Pfam" id="PF00431">
    <property type="entry name" value="CUB"/>
    <property type="match status" value="1"/>
</dbReference>
<feature type="compositionally biased region" description="Polar residues" evidence="3">
    <location>
        <begin position="90"/>
        <end position="100"/>
    </location>
</feature>
<dbReference type="AGR" id="Xenbase:XB-GENE-29082647"/>
<dbReference type="Proteomes" id="UP000008143">
    <property type="component" value="Chromosome 1"/>
</dbReference>
<evidence type="ECO:0000259" key="6">
    <source>
        <dbReference type="PROSITE" id="PS01180"/>
    </source>
</evidence>
<evidence type="ECO:0000313" key="8">
    <source>
        <dbReference type="RefSeq" id="XP_002931949.2"/>
    </source>
</evidence>
<organism evidence="7 8">
    <name type="scientific">Xenopus tropicalis</name>
    <name type="common">Western clawed frog</name>
    <name type="synonym">Silurana tropicalis</name>
    <dbReference type="NCBI Taxonomy" id="8364"/>
    <lineage>
        <taxon>Eukaryota</taxon>
        <taxon>Metazoa</taxon>
        <taxon>Chordata</taxon>
        <taxon>Craniata</taxon>
        <taxon>Vertebrata</taxon>
        <taxon>Euteleostomi</taxon>
        <taxon>Amphibia</taxon>
        <taxon>Batrachia</taxon>
        <taxon>Anura</taxon>
        <taxon>Pipoidea</taxon>
        <taxon>Pipidae</taxon>
        <taxon>Xenopodinae</taxon>
        <taxon>Xenopus</taxon>
        <taxon>Silurana</taxon>
    </lineage>
</organism>
<feature type="region of interest" description="Disordered" evidence="3">
    <location>
        <begin position="346"/>
        <end position="365"/>
    </location>
</feature>
<feature type="compositionally biased region" description="Polar residues" evidence="3">
    <location>
        <begin position="167"/>
        <end position="181"/>
    </location>
</feature>
<dbReference type="GeneID" id="100495295"/>
<keyword evidence="5" id="KW-0732">Signal</keyword>
<evidence type="ECO:0000256" key="5">
    <source>
        <dbReference type="SAM" id="SignalP"/>
    </source>
</evidence>
<comment type="caution">
    <text evidence="2">Lacks conserved residue(s) required for the propagation of feature annotation.</text>
</comment>
<feature type="domain" description="CUB" evidence="6">
    <location>
        <begin position="30"/>
        <end position="80"/>
    </location>
</feature>
<sequence length="756" mass="83400">MGTVSASWILVAALLFWNAKLNESKVYYKCGTVLDSTEKGLILSPGFPNHYLPGSHCVWQFFIPAGSQLIVETLDFDVFESTSNDFLMPSSSSDSIAHPNQNKKKDDSFTTETSLIGDFPKATTQNVNEVNNHISISRKRWDKTDKGENQLSTLQGLTKEQDLYHSGASTSQKVTIESNSFDEQESTKPVDLPAPFTARVIESLDYWQPHSEEATSLSLDTDNENSTSQPLVQDVCPFDVLYISDLVTFSSRFCGSNSPLNKTLVFGSPVEMMEVIMELITTTNRGRGFAMLFTYQNQTLVTSMGIQNRQGGDGMMFPAVTAAAISFAFVLMMILCLSYRQKMCPKRNPEPEQSTQQSSGSQNAALEASELQLVVPGEAIKQRELDVASSEEAADTSHQTLQVDPSSSAATVTDSHSDEVFVISSSSNTHHFTFSSFPLQERSLRRSVTSPASVSDWLNPDYTSVDLGEEDNRSENKETGPTRHRTWSVRTFNSLLPPITQLQMKWRARTSSGSFTKLVDSGVKVTPKSPPQENSRRACSAAQMDGTTSRLYSESSVSNASYPLTRSAQLERKLPSCNLKRSRPSIGPLNDSSDCLHSSTFRNPCIWDNNNLYQKSALEFSTLCRSATTNGIRSKELTVDLDMPKTVFAICEEADDKQPLVLDDQLSPSRDCLPPENEVKSITCTVDVHSFEPTESLHEFSSRINSADCSTNLYTEEIPGFNSFMNQNIPCVANAAKQESVLDANSVLPQVGLAAE</sequence>
<feature type="compositionally biased region" description="Basic and acidic residues" evidence="3">
    <location>
        <begin position="470"/>
        <end position="481"/>
    </location>
</feature>
<dbReference type="SMART" id="SM00042">
    <property type="entry name" value="CUB"/>
    <property type="match status" value="1"/>
</dbReference>
<dbReference type="PROSITE" id="PS01180">
    <property type="entry name" value="CUB"/>
    <property type="match status" value="1"/>
</dbReference>
<dbReference type="OMA" id="VSEWLIP"/>
<feature type="compositionally biased region" description="Polar residues" evidence="3">
    <location>
        <begin position="351"/>
        <end position="364"/>
    </location>
</feature>
<dbReference type="InterPro" id="IPR035914">
    <property type="entry name" value="Sperma_CUB_dom_sf"/>
</dbReference>
<feature type="region of interest" description="Disordered" evidence="3">
    <location>
        <begin position="384"/>
        <end position="414"/>
    </location>
</feature>